<dbReference type="EMBL" id="LSRX01008760">
    <property type="protein sequence ID" value="OLP44023.1"/>
    <property type="molecule type" value="Genomic_DNA"/>
</dbReference>
<comment type="caution">
    <text evidence="1">The sequence shown here is derived from an EMBL/GenBank/DDBJ whole genome shotgun (WGS) entry which is preliminary data.</text>
</comment>
<evidence type="ECO:0000313" key="2">
    <source>
        <dbReference type="Proteomes" id="UP000186817"/>
    </source>
</evidence>
<keyword evidence="2" id="KW-1185">Reference proteome</keyword>
<feature type="non-terminal residue" evidence="1">
    <location>
        <position position="31"/>
    </location>
</feature>
<accession>A0A1Q8ZPP5</accession>
<gene>
    <name evidence="1" type="ORF">AK812_SmicGene48751</name>
</gene>
<organism evidence="1 2">
    <name type="scientific">Symbiodinium microadriaticum</name>
    <name type="common">Dinoflagellate</name>
    <name type="synonym">Zooxanthella microadriatica</name>
    <dbReference type="NCBI Taxonomy" id="2951"/>
    <lineage>
        <taxon>Eukaryota</taxon>
        <taxon>Sar</taxon>
        <taxon>Alveolata</taxon>
        <taxon>Dinophyceae</taxon>
        <taxon>Suessiales</taxon>
        <taxon>Symbiodiniaceae</taxon>
        <taxon>Symbiodinium</taxon>
    </lineage>
</organism>
<sequence length="31" mass="3664">MENQRHAQAVRTKDEAVVFRSFVASERFPRT</sequence>
<evidence type="ECO:0000313" key="1">
    <source>
        <dbReference type="EMBL" id="OLP44023.1"/>
    </source>
</evidence>
<proteinExistence type="predicted"/>
<dbReference type="AlphaFoldDB" id="A0A1Q8ZPP5"/>
<name>A0A1Q8ZPP5_SYMMI</name>
<reference evidence="1 2" key="1">
    <citation type="submission" date="2016-02" db="EMBL/GenBank/DDBJ databases">
        <title>Genome analysis of coral dinoflagellate symbionts highlights evolutionary adaptations to a symbiotic lifestyle.</title>
        <authorList>
            <person name="Aranda M."/>
            <person name="Li Y."/>
            <person name="Liew Y.J."/>
            <person name="Baumgarten S."/>
            <person name="Simakov O."/>
            <person name="Wilson M."/>
            <person name="Piel J."/>
            <person name="Ashoor H."/>
            <person name="Bougouffa S."/>
            <person name="Bajic V.B."/>
            <person name="Ryu T."/>
            <person name="Ravasi T."/>
            <person name="Bayer T."/>
            <person name="Micklem G."/>
            <person name="Kim H."/>
            <person name="Bhak J."/>
            <person name="Lajeunesse T.C."/>
            <person name="Voolstra C.R."/>
        </authorList>
    </citation>
    <scope>NUCLEOTIDE SEQUENCE [LARGE SCALE GENOMIC DNA]</scope>
    <source>
        <strain evidence="1 2">CCMP2467</strain>
    </source>
</reference>
<protein>
    <submittedName>
        <fullName evidence="1">Uncharacterized protein</fullName>
    </submittedName>
</protein>
<dbReference type="Proteomes" id="UP000186817">
    <property type="component" value="Unassembled WGS sequence"/>
</dbReference>